<organism evidence="2 3">
    <name type="scientific">Dunaliella salina</name>
    <name type="common">Green alga</name>
    <name type="synonym">Protococcus salinus</name>
    <dbReference type="NCBI Taxonomy" id="3046"/>
    <lineage>
        <taxon>Eukaryota</taxon>
        <taxon>Viridiplantae</taxon>
        <taxon>Chlorophyta</taxon>
        <taxon>core chlorophytes</taxon>
        <taxon>Chlorophyceae</taxon>
        <taxon>CS clade</taxon>
        <taxon>Chlamydomonadales</taxon>
        <taxon>Dunaliellaceae</taxon>
        <taxon>Dunaliella</taxon>
    </lineage>
</organism>
<feature type="compositionally biased region" description="Basic residues" evidence="1">
    <location>
        <begin position="96"/>
        <end position="105"/>
    </location>
</feature>
<reference evidence="2" key="1">
    <citation type="submission" date="2017-08" db="EMBL/GenBank/DDBJ databases">
        <authorList>
            <person name="Polle J.E."/>
            <person name="Barry K."/>
            <person name="Cushman J."/>
            <person name="Schmutz J."/>
            <person name="Tran D."/>
            <person name="Hathwaick L.T."/>
            <person name="Yim W.C."/>
            <person name="Jenkins J."/>
            <person name="Mckie-Krisberg Z.M."/>
            <person name="Prochnik S."/>
            <person name="Lindquist E."/>
            <person name="Dockter R.B."/>
            <person name="Adam C."/>
            <person name="Molina H."/>
            <person name="Bunkerborg J."/>
            <person name="Jin E."/>
            <person name="Buchheim M."/>
            <person name="Magnuson J."/>
        </authorList>
    </citation>
    <scope>NUCLEOTIDE SEQUENCE</scope>
    <source>
        <strain evidence="2">CCAP 19/18</strain>
    </source>
</reference>
<dbReference type="Proteomes" id="UP000815325">
    <property type="component" value="Unassembled WGS sequence"/>
</dbReference>
<keyword evidence="3" id="KW-1185">Reference proteome</keyword>
<sequence length="135" mass="14822">MGCTMPFDHTQDPAQSCASLGGSSPEPFPKRPSPSSACFLVLWRMLRAALRTPMQPWLRTSAELHCLPPALAVPPPTITTTKTTAITATTKWTQWQKKRRQKWRSMQRGTQTSRVLAALQNPPAGRGRGGTRVAA</sequence>
<evidence type="ECO:0000313" key="3">
    <source>
        <dbReference type="Proteomes" id="UP000815325"/>
    </source>
</evidence>
<accession>A0ABQ7GMJ1</accession>
<dbReference type="EMBL" id="MU069687">
    <property type="protein sequence ID" value="KAF5835821.1"/>
    <property type="molecule type" value="Genomic_DNA"/>
</dbReference>
<gene>
    <name evidence="2" type="ORF">DUNSADRAFT_6855</name>
</gene>
<name>A0ABQ7GMJ1_DUNSA</name>
<evidence type="ECO:0000313" key="2">
    <source>
        <dbReference type="EMBL" id="KAF5835821.1"/>
    </source>
</evidence>
<feature type="compositionally biased region" description="Polar residues" evidence="1">
    <location>
        <begin position="12"/>
        <end position="22"/>
    </location>
</feature>
<feature type="region of interest" description="Disordered" evidence="1">
    <location>
        <begin position="1"/>
        <end position="33"/>
    </location>
</feature>
<evidence type="ECO:0000256" key="1">
    <source>
        <dbReference type="SAM" id="MobiDB-lite"/>
    </source>
</evidence>
<proteinExistence type="predicted"/>
<protein>
    <recommendedName>
        <fullName evidence="4">Encoded protein</fullName>
    </recommendedName>
</protein>
<comment type="caution">
    <text evidence="2">The sequence shown here is derived from an EMBL/GenBank/DDBJ whole genome shotgun (WGS) entry which is preliminary data.</text>
</comment>
<feature type="region of interest" description="Disordered" evidence="1">
    <location>
        <begin position="91"/>
        <end position="112"/>
    </location>
</feature>
<evidence type="ECO:0008006" key="4">
    <source>
        <dbReference type="Google" id="ProtNLM"/>
    </source>
</evidence>